<organism evidence="2 3">
    <name type="scientific">Actinomadura darangshiensis</name>
    <dbReference type="NCBI Taxonomy" id="705336"/>
    <lineage>
        <taxon>Bacteria</taxon>
        <taxon>Bacillati</taxon>
        <taxon>Actinomycetota</taxon>
        <taxon>Actinomycetes</taxon>
        <taxon>Streptosporangiales</taxon>
        <taxon>Thermomonosporaceae</taxon>
        <taxon>Actinomadura</taxon>
    </lineage>
</organism>
<name>A0A4R5BKI2_9ACTN</name>
<dbReference type="RefSeq" id="WP_132196070.1">
    <property type="nucleotide sequence ID" value="NZ_SMKY01000030.1"/>
</dbReference>
<feature type="compositionally biased region" description="Gly residues" evidence="1">
    <location>
        <begin position="92"/>
        <end position="104"/>
    </location>
</feature>
<sequence>MRSRRPARRARSLWARIAGYTGTLLLVAAAAAVLLMPLMDDGDKTAAGAQGTVSPSAQAGGQTGAPGGSGLPATPTNPVPQQNGSGRPYPGGQNGGSGGQGGGPEFPAQNGAGEVGWCPKGTAFYKAAQKGVDVVVTVASSGAIRAEMSLRGRSPESQQTTVRSGGPHAFHFTRVQPQLVERVKVTTVSVGVSMQTCYARAGA</sequence>
<accession>A0A4R5BKI2</accession>
<dbReference type="EMBL" id="SMKY01000030">
    <property type="protein sequence ID" value="TDD86335.1"/>
    <property type="molecule type" value="Genomic_DNA"/>
</dbReference>
<dbReference type="AlphaFoldDB" id="A0A4R5BKI2"/>
<evidence type="ECO:0000313" key="3">
    <source>
        <dbReference type="Proteomes" id="UP000295578"/>
    </source>
</evidence>
<feature type="compositionally biased region" description="Polar residues" evidence="1">
    <location>
        <begin position="74"/>
        <end position="83"/>
    </location>
</feature>
<comment type="caution">
    <text evidence="2">The sequence shown here is derived from an EMBL/GenBank/DDBJ whole genome shotgun (WGS) entry which is preliminary data.</text>
</comment>
<keyword evidence="3" id="KW-1185">Reference proteome</keyword>
<dbReference type="Proteomes" id="UP000295578">
    <property type="component" value="Unassembled WGS sequence"/>
</dbReference>
<gene>
    <name evidence="2" type="ORF">E1293_09660</name>
</gene>
<evidence type="ECO:0000313" key="2">
    <source>
        <dbReference type="EMBL" id="TDD86335.1"/>
    </source>
</evidence>
<reference evidence="2 3" key="1">
    <citation type="submission" date="2019-03" db="EMBL/GenBank/DDBJ databases">
        <title>Draft genome sequences of novel Actinobacteria.</title>
        <authorList>
            <person name="Sahin N."/>
            <person name="Ay H."/>
            <person name="Saygin H."/>
        </authorList>
    </citation>
    <scope>NUCLEOTIDE SEQUENCE [LARGE SCALE GENOMIC DNA]</scope>
    <source>
        <strain evidence="2 3">DSM 45941</strain>
    </source>
</reference>
<feature type="compositionally biased region" description="Gly residues" evidence="1">
    <location>
        <begin position="61"/>
        <end position="70"/>
    </location>
</feature>
<evidence type="ECO:0000256" key="1">
    <source>
        <dbReference type="SAM" id="MobiDB-lite"/>
    </source>
</evidence>
<proteinExistence type="predicted"/>
<protein>
    <submittedName>
        <fullName evidence="2">Uncharacterized protein</fullName>
    </submittedName>
</protein>
<dbReference type="OrthoDB" id="3477965at2"/>
<feature type="region of interest" description="Disordered" evidence="1">
    <location>
        <begin position="46"/>
        <end position="113"/>
    </location>
</feature>